<dbReference type="InterPro" id="IPR011547">
    <property type="entry name" value="SLC26A/SulP_dom"/>
</dbReference>
<evidence type="ECO:0000256" key="5">
    <source>
        <dbReference type="SAM" id="MobiDB-lite"/>
    </source>
</evidence>
<feature type="transmembrane region" description="Helical" evidence="6">
    <location>
        <begin position="342"/>
        <end position="362"/>
    </location>
</feature>
<gene>
    <name evidence="8" type="ORF">SAMN05661053_2823</name>
</gene>
<dbReference type="EMBL" id="UHJL01000005">
    <property type="protein sequence ID" value="SUQ26019.1"/>
    <property type="molecule type" value="Genomic_DNA"/>
</dbReference>
<feature type="transmembrane region" description="Helical" evidence="6">
    <location>
        <begin position="368"/>
        <end position="392"/>
    </location>
</feature>
<protein>
    <submittedName>
        <fullName evidence="8">Sulfate permease, SulP family</fullName>
    </submittedName>
</protein>
<dbReference type="Gene3D" id="3.30.750.24">
    <property type="entry name" value="STAS domain"/>
    <property type="match status" value="1"/>
</dbReference>
<dbReference type="InterPro" id="IPR002645">
    <property type="entry name" value="STAS_dom"/>
</dbReference>
<organism evidence="8 9">
    <name type="scientific">Fibrobacter succinogenes</name>
    <name type="common">Bacteroides succinogenes</name>
    <dbReference type="NCBI Taxonomy" id="833"/>
    <lineage>
        <taxon>Bacteria</taxon>
        <taxon>Pseudomonadati</taxon>
        <taxon>Fibrobacterota</taxon>
        <taxon>Fibrobacteria</taxon>
        <taxon>Fibrobacterales</taxon>
        <taxon>Fibrobacteraceae</taxon>
        <taxon>Fibrobacter</taxon>
    </lineage>
</organism>
<feature type="region of interest" description="Disordered" evidence="5">
    <location>
        <begin position="585"/>
        <end position="611"/>
    </location>
</feature>
<feature type="transmembrane region" description="Helical" evidence="6">
    <location>
        <begin position="273"/>
        <end position="295"/>
    </location>
</feature>
<keyword evidence="4 6" id="KW-0472">Membrane</keyword>
<reference evidence="8 9" key="1">
    <citation type="submission" date="2017-08" db="EMBL/GenBank/DDBJ databases">
        <authorList>
            <person name="de Groot N.N."/>
        </authorList>
    </citation>
    <scope>NUCLEOTIDE SEQUENCE [LARGE SCALE GENOMIC DNA]</scope>
    <source>
        <strain evidence="8 9">HM2</strain>
    </source>
</reference>
<evidence type="ECO:0000256" key="4">
    <source>
        <dbReference type="ARBA" id="ARBA00023136"/>
    </source>
</evidence>
<feature type="transmembrane region" description="Helical" evidence="6">
    <location>
        <begin position="144"/>
        <end position="171"/>
    </location>
</feature>
<evidence type="ECO:0000256" key="2">
    <source>
        <dbReference type="ARBA" id="ARBA00022692"/>
    </source>
</evidence>
<dbReference type="RefSeq" id="WP_073425055.1">
    <property type="nucleotide sequence ID" value="NZ_UHJL01000005.1"/>
</dbReference>
<evidence type="ECO:0000259" key="7">
    <source>
        <dbReference type="PROSITE" id="PS50801"/>
    </source>
</evidence>
<keyword evidence="2 6" id="KW-0812">Transmembrane</keyword>
<dbReference type="PROSITE" id="PS50801">
    <property type="entry name" value="STAS"/>
    <property type="match status" value="1"/>
</dbReference>
<feature type="domain" description="STAS" evidence="7">
    <location>
        <begin position="459"/>
        <end position="570"/>
    </location>
</feature>
<evidence type="ECO:0000256" key="3">
    <source>
        <dbReference type="ARBA" id="ARBA00022989"/>
    </source>
</evidence>
<dbReference type="Proteomes" id="UP000255423">
    <property type="component" value="Unassembled WGS sequence"/>
</dbReference>
<dbReference type="Pfam" id="PF01740">
    <property type="entry name" value="STAS"/>
    <property type="match status" value="1"/>
</dbReference>
<dbReference type="CDD" id="cd07042">
    <property type="entry name" value="STAS_SulP_like_sulfate_transporter"/>
    <property type="match status" value="1"/>
</dbReference>
<feature type="transmembrane region" description="Helical" evidence="6">
    <location>
        <begin position="191"/>
        <end position="209"/>
    </location>
</feature>
<dbReference type="InterPro" id="IPR036513">
    <property type="entry name" value="STAS_dom_sf"/>
</dbReference>
<name>A0A380S843_FIBSU</name>
<evidence type="ECO:0000313" key="8">
    <source>
        <dbReference type="EMBL" id="SUQ26019.1"/>
    </source>
</evidence>
<dbReference type="GO" id="GO:0016020">
    <property type="term" value="C:membrane"/>
    <property type="evidence" value="ECO:0007669"/>
    <property type="project" value="UniProtKB-SubCell"/>
</dbReference>
<feature type="transmembrane region" description="Helical" evidence="6">
    <location>
        <begin position="216"/>
        <end position="235"/>
    </location>
</feature>
<dbReference type="Pfam" id="PF00916">
    <property type="entry name" value="Sulfate_transp"/>
    <property type="match status" value="1"/>
</dbReference>
<feature type="transmembrane region" description="Helical" evidence="6">
    <location>
        <begin position="117"/>
        <end position="137"/>
    </location>
</feature>
<dbReference type="GO" id="GO:0055085">
    <property type="term" value="P:transmembrane transport"/>
    <property type="evidence" value="ECO:0007669"/>
    <property type="project" value="InterPro"/>
</dbReference>
<comment type="subcellular location">
    <subcellularLocation>
        <location evidence="1">Membrane</location>
        <topology evidence="1">Multi-pass membrane protein</topology>
    </subcellularLocation>
</comment>
<dbReference type="InterPro" id="IPR001902">
    <property type="entry name" value="SLC26A/SulP_fam"/>
</dbReference>
<dbReference type="PANTHER" id="PTHR11814">
    <property type="entry name" value="SULFATE TRANSPORTER"/>
    <property type="match status" value="1"/>
</dbReference>
<accession>A0A380S843</accession>
<feature type="transmembrane region" description="Helical" evidence="6">
    <location>
        <begin position="93"/>
        <end position="111"/>
    </location>
</feature>
<evidence type="ECO:0000256" key="1">
    <source>
        <dbReference type="ARBA" id="ARBA00004141"/>
    </source>
</evidence>
<proteinExistence type="predicted"/>
<evidence type="ECO:0000256" key="6">
    <source>
        <dbReference type="SAM" id="Phobius"/>
    </source>
</evidence>
<feature type="transmembrane region" description="Helical" evidence="6">
    <location>
        <begin position="69"/>
        <end position="86"/>
    </location>
</feature>
<dbReference type="SUPFAM" id="SSF52091">
    <property type="entry name" value="SpoIIaa-like"/>
    <property type="match status" value="1"/>
</dbReference>
<evidence type="ECO:0000313" key="9">
    <source>
        <dbReference type="Proteomes" id="UP000255423"/>
    </source>
</evidence>
<feature type="transmembrane region" description="Helical" evidence="6">
    <location>
        <begin position="404"/>
        <end position="433"/>
    </location>
</feature>
<dbReference type="NCBIfam" id="TIGR00815">
    <property type="entry name" value="sulP"/>
    <property type="match status" value="1"/>
</dbReference>
<feature type="transmembrane region" description="Helical" evidence="6">
    <location>
        <begin position="42"/>
        <end position="63"/>
    </location>
</feature>
<dbReference type="AlphaFoldDB" id="A0A380S843"/>
<sequence>MSDIHAKESVKQYLTGVVSTITPEIVRSFKRGYTRKDFTSDLMSGLIVGILALPLAIAFAIASGVGPEQGLYTAIIAGFIISLLGGSRFQIGGPTGAFIVIVYGIVSQYGYDGLASATLLAGIFLVIFGLAKFGAIIKFIPYPVTVGFTAGIAIIIALGQVPNFFGLTFAGADPADAVGKIKLYVSSFGSMNVYSVIVGVVALAVCILWPKITTKVPGSLIAIIVATVMVKVLGWDDPVNGHGVVTIGMKNHIPSGFPVPHLPNISLEMMQKVFQPALTIAMLGAIESLLSAVVADGMTSTKHRSNTELFGQGVANILSPIFGGIPATGAIARTATNIRNGAVSPISGLVHAVVLLLIMLVLGKYAEMIPMAALAAVLFQVAFNMCGYRSVIKMFKAPKSDVTVMLVAFFLTVIIDLTVAIEVGVLLAAVLFIKRMSDVAEVEAVSSALKDDDDEAARNTLGRQVPKGVLVYELAGSLFFGAVDKFKETMNRISEKPKILILRMRSVSSIDAAGINMIEDLLKRCKSEGTQLLLSGVHAQPVVALTRAGVLAQLGEENALGNIDAALNRARELLGLPIVDASQEEQKAPTVSWEKSLDKPWMPEESNAAVAEETPEVIAERMMDEPIKKIEERK</sequence>
<keyword evidence="3 6" id="KW-1133">Transmembrane helix</keyword>